<dbReference type="SMART" id="SM00450">
    <property type="entry name" value="RHOD"/>
    <property type="match status" value="1"/>
</dbReference>
<dbReference type="GO" id="GO:0006749">
    <property type="term" value="P:glutathione metabolic process"/>
    <property type="evidence" value="ECO:0007669"/>
    <property type="project" value="InterPro"/>
</dbReference>
<dbReference type="Gene3D" id="3.40.250.10">
    <property type="entry name" value="Rhodanese-like domain"/>
    <property type="match status" value="1"/>
</dbReference>
<dbReference type="GO" id="GO:0050313">
    <property type="term" value="F:sulfur dioxygenase activity"/>
    <property type="evidence" value="ECO:0007669"/>
    <property type="project" value="InterPro"/>
</dbReference>
<feature type="domain" description="Rhodanese" evidence="2">
    <location>
        <begin position="253"/>
        <end position="343"/>
    </location>
</feature>
<protein>
    <submittedName>
        <fullName evidence="3">MBL fold metallo-hydrolase</fullName>
    </submittedName>
</protein>
<dbReference type="Proteomes" id="UP000267535">
    <property type="component" value="Unassembled WGS sequence"/>
</dbReference>
<accession>A0A3P1SSR2</accession>
<dbReference type="GO" id="GO:0070813">
    <property type="term" value="P:hydrogen sulfide metabolic process"/>
    <property type="evidence" value="ECO:0007669"/>
    <property type="project" value="TreeGrafter"/>
</dbReference>
<dbReference type="GO" id="GO:0016787">
    <property type="term" value="F:hydrolase activity"/>
    <property type="evidence" value="ECO:0007669"/>
    <property type="project" value="UniProtKB-KW"/>
</dbReference>
<dbReference type="OrthoDB" id="9791096at2"/>
<dbReference type="SUPFAM" id="SSF52821">
    <property type="entry name" value="Rhodanese/Cell cycle control phosphatase"/>
    <property type="match status" value="1"/>
</dbReference>
<dbReference type="Pfam" id="PF00753">
    <property type="entry name" value="Lactamase_B"/>
    <property type="match status" value="1"/>
</dbReference>
<sequence length="343" mass="38092">MIFHQIATARGCQSYLIGCSEQRSAIIIDPELTLQDNYLALLAKEGLRLHYLLDTHTHADHFSASQALAKRLQVPVIMHRNSPAPFVSFHVDDGEMIRLGSLKLEILHTPGHTEDSICIYVEDRVLTGDTLLLGGTGRSDLPGGNPEKLYNSLFNRLLYLPPETRVYPAHIYSNRQYSSISNELATNPRLQISERAAFIQQMNNLNLSMPDHLSEALRTNLSGGKTVAGLIAEAAEKVPFMSLSEVALRIQSKSPDILLLDVRESDAFRQGRIPGAIHIPRGQLELQVNDRLQDPTQRIVTYCQFGKISTLAAATLKQLGFDRAVALDGGFNAWQEQGYPINN</sequence>
<dbReference type="InterPro" id="IPR001763">
    <property type="entry name" value="Rhodanese-like_dom"/>
</dbReference>
<dbReference type="InterPro" id="IPR051682">
    <property type="entry name" value="Mito_Persulfide_Diox"/>
</dbReference>
<proteinExistence type="predicted"/>
<dbReference type="InterPro" id="IPR036873">
    <property type="entry name" value="Rhodanese-like_dom_sf"/>
</dbReference>
<dbReference type="AlphaFoldDB" id="A0A3P1SSR2"/>
<dbReference type="InterPro" id="IPR044528">
    <property type="entry name" value="POD-like_MBL-fold"/>
</dbReference>
<dbReference type="PANTHER" id="PTHR43084:SF1">
    <property type="entry name" value="PERSULFIDE DIOXYGENASE ETHE1, MITOCHONDRIAL"/>
    <property type="match status" value="1"/>
</dbReference>
<dbReference type="InterPro" id="IPR036866">
    <property type="entry name" value="RibonucZ/Hydroxyglut_hydro"/>
</dbReference>
<dbReference type="CDD" id="cd07724">
    <property type="entry name" value="POD-like_MBL-fold"/>
    <property type="match status" value="1"/>
</dbReference>
<organism evidence="3 4">
    <name type="scientific">Amphritea balenae</name>
    <dbReference type="NCBI Taxonomy" id="452629"/>
    <lineage>
        <taxon>Bacteria</taxon>
        <taxon>Pseudomonadati</taxon>
        <taxon>Pseudomonadota</taxon>
        <taxon>Gammaproteobacteria</taxon>
        <taxon>Oceanospirillales</taxon>
        <taxon>Oceanospirillaceae</taxon>
        <taxon>Amphritea</taxon>
    </lineage>
</organism>
<dbReference type="CDD" id="cd00158">
    <property type="entry name" value="RHOD"/>
    <property type="match status" value="1"/>
</dbReference>
<comment type="caution">
    <text evidence="3">The sequence shown here is derived from an EMBL/GenBank/DDBJ whole genome shotgun (WGS) entry which is preliminary data.</text>
</comment>
<evidence type="ECO:0000313" key="4">
    <source>
        <dbReference type="Proteomes" id="UP000267535"/>
    </source>
</evidence>
<dbReference type="SMART" id="SM00849">
    <property type="entry name" value="Lactamase_B"/>
    <property type="match status" value="1"/>
</dbReference>
<dbReference type="Pfam" id="PF00581">
    <property type="entry name" value="Rhodanese"/>
    <property type="match status" value="1"/>
</dbReference>
<keyword evidence="1" id="KW-0479">Metal-binding</keyword>
<evidence type="ECO:0000259" key="2">
    <source>
        <dbReference type="PROSITE" id="PS50206"/>
    </source>
</evidence>
<dbReference type="Gene3D" id="3.60.15.10">
    <property type="entry name" value="Ribonuclease Z/Hydroxyacylglutathione hydrolase-like"/>
    <property type="match status" value="1"/>
</dbReference>
<dbReference type="EMBL" id="RQXV01000003">
    <property type="protein sequence ID" value="RRD00237.1"/>
    <property type="molecule type" value="Genomic_DNA"/>
</dbReference>
<dbReference type="PANTHER" id="PTHR43084">
    <property type="entry name" value="PERSULFIDE DIOXYGENASE ETHE1"/>
    <property type="match status" value="1"/>
</dbReference>
<dbReference type="GO" id="GO:0046872">
    <property type="term" value="F:metal ion binding"/>
    <property type="evidence" value="ECO:0007669"/>
    <property type="project" value="UniProtKB-KW"/>
</dbReference>
<evidence type="ECO:0000256" key="1">
    <source>
        <dbReference type="ARBA" id="ARBA00022723"/>
    </source>
</evidence>
<dbReference type="SUPFAM" id="SSF56281">
    <property type="entry name" value="Metallo-hydrolase/oxidoreductase"/>
    <property type="match status" value="1"/>
</dbReference>
<gene>
    <name evidence="3" type="ORF">EHS89_07460</name>
</gene>
<dbReference type="PROSITE" id="PS50206">
    <property type="entry name" value="RHODANESE_3"/>
    <property type="match status" value="1"/>
</dbReference>
<evidence type="ECO:0000313" key="3">
    <source>
        <dbReference type="EMBL" id="RRD00237.1"/>
    </source>
</evidence>
<dbReference type="InterPro" id="IPR001279">
    <property type="entry name" value="Metallo-B-lactamas"/>
</dbReference>
<name>A0A3P1SSR2_9GAMM</name>
<reference evidence="3 4" key="1">
    <citation type="submission" date="2018-11" db="EMBL/GenBank/DDBJ databases">
        <title>The draft genome sequence of Amphritea balenae JAMM 1525T.</title>
        <authorList>
            <person name="Fang Z."/>
            <person name="Zhang Y."/>
            <person name="Han X."/>
        </authorList>
    </citation>
    <scope>NUCLEOTIDE SEQUENCE [LARGE SCALE GENOMIC DNA]</scope>
    <source>
        <strain evidence="3 4">JAMM 1525</strain>
    </source>
</reference>
<keyword evidence="3" id="KW-0378">Hydrolase</keyword>
<keyword evidence="4" id="KW-1185">Reference proteome</keyword>